<dbReference type="AlphaFoldDB" id="A0A7V2ZJU7"/>
<dbReference type="PANTHER" id="PTHR39339">
    <property type="entry name" value="SLR1444 PROTEIN"/>
    <property type="match status" value="1"/>
</dbReference>
<evidence type="ECO:0000256" key="1">
    <source>
        <dbReference type="SAM" id="Coils"/>
    </source>
</evidence>
<name>A0A7V2ZJU7_9BACT</name>
<dbReference type="InterPro" id="IPR038186">
    <property type="entry name" value="CHAD_dom_sf"/>
</dbReference>
<evidence type="ECO:0000259" key="2">
    <source>
        <dbReference type="Pfam" id="PF05235"/>
    </source>
</evidence>
<proteinExistence type="predicted"/>
<dbReference type="Pfam" id="PF05235">
    <property type="entry name" value="CHAD"/>
    <property type="match status" value="1"/>
</dbReference>
<feature type="domain" description="CHAD" evidence="2">
    <location>
        <begin position="19"/>
        <end position="98"/>
    </location>
</feature>
<dbReference type="EMBL" id="DSUJ01000008">
    <property type="protein sequence ID" value="HFI91275.1"/>
    <property type="molecule type" value="Genomic_DNA"/>
</dbReference>
<accession>A0A7V2ZJU7</accession>
<reference evidence="3" key="1">
    <citation type="journal article" date="2020" name="mSystems">
        <title>Genome- and Community-Level Interaction Insights into Carbon Utilization and Element Cycling Functions of Hydrothermarchaeota in Hydrothermal Sediment.</title>
        <authorList>
            <person name="Zhou Z."/>
            <person name="Liu Y."/>
            <person name="Xu W."/>
            <person name="Pan J."/>
            <person name="Luo Z.H."/>
            <person name="Li M."/>
        </authorList>
    </citation>
    <scope>NUCLEOTIDE SEQUENCE [LARGE SCALE GENOMIC DNA]</scope>
    <source>
        <strain evidence="3">SpSt-479</strain>
    </source>
</reference>
<organism evidence="3">
    <name type="scientific">Ignavibacterium album</name>
    <dbReference type="NCBI Taxonomy" id="591197"/>
    <lineage>
        <taxon>Bacteria</taxon>
        <taxon>Pseudomonadati</taxon>
        <taxon>Ignavibacteriota</taxon>
        <taxon>Ignavibacteria</taxon>
        <taxon>Ignavibacteriales</taxon>
        <taxon>Ignavibacteriaceae</taxon>
        <taxon>Ignavibacterium</taxon>
    </lineage>
</organism>
<protein>
    <submittedName>
        <fullName evidence="3">CHAD domain-containing protein</fullName>
    </submittedName>
</protein>
<sequence>MAKKKWKIEKLHYSKHLLKISNIILQNRFDNLLFSIDEYFKTKDIEPLHDVRIALRRVRYNMELFLVCYEKKLFMRLYNKIEKLQDLSGLVRDLDVFLENINSLKKENVSVSEEIEIKTKEKRNLLQQQFEAELKKFMKSSTLKTFYKIIS</sequence>
<feature type="coiled-coil region" evidence="1">
    <location>
        <begin position="94"/>
        <end position="121"/>
    </location>
</feature>
<comment type="caution">
    <text evidence="3">The sequence shown here is derived from an EMBL/GenBank/DDBJ whole genome shotgun (WGS) entry which is preliminary data.</text>
</comment>
<evidence type="ECO:0000313" key="3">
    <source>
        <dbReference type="EMBL" id="HFI91275.1"/>
    </source>
</evidence>
<dbReference type="Gene3D" id="1.40.20.10">
    <property type="entry name" value="CHAD domain"/>
    <property type="match status" value="1"/>
</dbReference>
<keyword evidence="1" id="KW-0175">Coiled coil</keyword>
<dbReference type="PANTHER" id="PTHR39339:SF1">
    <property type="entry name" value="CHAD DOMAIN-CONTAINING PROTEIN"/>
    <property type="match status" value="1"/>
</dbReference>
<dbReference type="InterPro" id="IPR007899">
    <property type="entry name" value="CHAD_dom"/>
</dbReference>
<gene>
    <name evidence="3" type="ORF">ENS31_07045</name>
</gene>